<reference evidence="9 10" key="1">
    <citation type="journal article" date="2019" name="Int. J. Syst. Evol. Microbiol.">
        <title>The Global Catalogue of Microorganisms (GCM) 10K type strain sequencing project: providing services to taxonomists for standard genome sequencing and annotation.</title>
        <authorList>
            <consortium name="The Broad Institute Genomics Platform"/>
            <consortium name="The Broad Institute Genome Sequencing Center for Infectious Disease"/>
            <person name="Wu L."/>
            <person name="Ma J."/>
        </authorList>
    </citation>
    <scope>NUCLEOTIDE SEQUENCE [LARGE SCALE GENOMIC DNA]</scope>
    <source>
        <strain evidence="9 10">CGMCC 1.12859</strain>
    </source>
</reference>
<feature type="transmembrane region" description="Helical" evidence="7">
    <location>
        <begin position="97"/>
        <end position="117"/>
    </location>
</feature>
<keyword evidence="3" id="KW-1003">Cell membrane</keyword>
<keyword evidence="10" id="KW-1185">Reference proteome</keyword>
<dbReference type="RefSeq" id="WP_267646817.1">
    <property type="nucleotide sequence ID" value="NZ_JANHGR010000001.1"/>
</dbReference>
<feature type="transmembrane region" description="Helical" evidence="7">
    <location>
        <begin position="12"/>
        <end position="34"/>
    </location>
</feature>
<protein>
    <submittedName>
        <fullName evidence="9">ABC transporter permease</fullName>
    </submittedName>
</protein>
<evidence type="ECO:0000313" key="10">
    <source>
        <dbReference type="Proteomes" id="UP001597139"/>
    </source>
</evidence>
<comment type="subcellular location">
    <subcellularLocation>
        <location evidence="1 7">Cell membrane</location>
        <topology evidence="1 7">Multi-pass membrane protein</topology>
    </subcellularLocation>
</comment>
<organism evidence="9 10">
    <name type="scientific">Halolamina litorea</name>
    <dbReference type="NCBI Taxonomy" id="1515593"/>
    <lineage>
        <taxon>Archaea</taxon>
        <taxon>Methanobacteriati</taxon>
        <taxon>Methanobacteriota</taxon>
        <taxon>Stenosarchaea group</taxon>
        <taxon>Halobacteria</taxon>
        <taxon>Halobacteriales</taxon>
        <taxon>Haloferacaceae</taxon>
    </lineage>
</organism>
<proteinExistence type="inferred from homology"/>
<dbReference type="CDD" id="cd06261">
    <property type="entry name" value="TM_PBP2"/>
    <property type="match status" value="1"/>
</dbReference>
<feature type="transmembrane region" description="Helical" evidence="7">
    <location>
        <begin position="54"/>
        <end position="85"/>
    </location>
</feature>
<evidence type="ECO:0000256" key="4">
    <source>
        <dbReference type="ARBA" id="ARBA00022692"/>
    </source>
</evidence>
<comment type="similarity">
    <text evidence="7">Belongs to the binding-protein-dependent transport system permease family.</text>
</comment>
<dbReference type="InterPro" id="IPR000515">
    <property type="entry name" value="MetI-like"/>
</dbReference>
<gene>
    <name evidence="9" type="ORF">ACFSAU_10930</name>
</gene>
<sequence>MSVAGDRLRDRLTPPLVVFVVTLAGWAVASRSAPPILLPSPPAVLTAFLAEPGVFAHATAVSAVTAAGGLALGAVVGLSLAFISVGSAPGRAVVEPAVVGFRIAPLTAIAPLVFLWFGTGVTVRMALVSVMTTFPVTVASIDGLRSTPRAYLDLLDSVGASDSRTFVSVRLPAALPSVFAGLKLGAALSVTGTVVAELLTLDGGLGVGVWEAGRYARTAELFAYLFVIAGFGVAFYGAAALVEQYATRRWGIDGGNGNRGVGDP</sequence>
<dbReference type="GO" id="GO:0005886">
    <property type="term" value="C:plasma membrane"/>
    <property type="evidence" value="ECO:0007669"/>
    <property type="project" value="UniProtKB-SubCell"/>
</dbReference>
<evidence type="ECO:0000256" key="7">
    <source>
        <dbReference type="RuleBase" id="RU363032"/>
    </source>
</evidence>
<comment type="caution">
    <text evidence="9">The sequence shown here is derived from an EMBL/GenBank/DDBJ whole genome shotgun (WGS) entry which is preliminary data.</text>
</comment>
<dbReference type="EMBL" id="JBHUCZ010000009">
    <property type="protein sequence ID" value="MFD1568008.1"/>
    <property type="molecule type" value="Genomic_DNA"/>
</dbReference>
<evidence type="ECO:0000256" key="6">
    <source>
        <dbReference type="ARBA" id="ARBA00023136"/>
    </source>
</evidence>
<keyword evidence="4 7" id="KW-0812">Transmembrane</keyword>
<evidence type="ECO:0000256" key="3">
    <source>
        <dbReference type="ARBA" id="ARBA00022475"/>
    </source>
</evidence>
<dbReference type="Pfam" id="PF00528">
    <property type="entry name" value="BPD_transp_1"/>
    <property type="match status" value="1"/>
</dbReference>
<dbReference type="PROSITE" id="PS50928">
    <property type="entry name" value="ABC_TM1"/>
    <property type="match status" value="1"/>
</dbReference>
<dbReference type="PANTHER" id="PTHR30151">
    <property type="entry name" value="ALKANE SULFONATE ABC TRANSPORTER-RELATED, MEMBRANE SUBUNIT"/>
    <property type="match status" value="1"/>
</dbReference>
<dbReference type="AlphaFoldDB" id="A0ABD6BSB0"/>
<dbReference type="SUPFAM" id="SSF161098">
    <property type="entry name" value="MetI-like"/>
    <property type="match status" value="1"/>
</dbReference>
<keyword evidence="5 7" id="KW-1133">Transmembrane helix</keyword>
<feature type="transmembrane region" description="Helical" evidence="7">
    <location>
        <begin position="221"/>
        <end position="242"/>
    </location>
</feature>
<keyword evidence="6 7" id="KW-0472">Membrane</keyword>
<dbReference type="Proteomes" id="UP001597139">
    <property type="component" value="Unassembled WGS sequence"/>
</dbReference>
<dbReference type="PANTHER" id="PTHR30151:SF0">
    <property type="entry name" value="ABC TRANSPORTER PERMEASE PROTEIN MJ0413-RELATED"/>
    <property type="match status" value="1"/>
</dbReference>
<name>A0ABD6BSB0_9EURY</name>
<feature type="domain" description="ABC transmembrane type-1" evidence="8">
    <location>
        <begin position="55"/>
        <end position="237"/>
    </location>
</feature>
<keyword evidence="2 7" id="KW-0813">Transport</keyword>
<evidence type="ECO:0000259" key="8">
    <source>
        <dbReference type="PROSITE" id="PS50928"/>
    </source>
</evidence>
<accession>A0ABD6BSB0</accession>
<evidence type="ECO:0000256" key="5">
    <source>
        <dbReference type="ARBA" id="ARBA00022989"/>
    </source>
</evidence>
<feature type="transmembrane region" description="Helical" evidence="7">
    <location>
        <begin position="180"/>
        <end position="201"/>
    </location>
</feature>
<evidence type="ECO:0000313" key="9">
    <source>
        <dbReference type="EMBL" id="MFD1568008.1"/>
    </source>
</evidence>
<evidence type="ECO:0000256" key="1">
    <source>
        <dbReference type="ARBA" id="ARBA00004651"/>
    </source>
</evidence>
<evidence type="ECO:0000256" key="2">
    <source>
        <dbReference type="ARBA" id="ARBA00022448"/>
    </source>
</evidence>
<dbReference type="InterPro" id="IPR035906">
    <property type="entry name" value="MetI-like_sf"/>
</dbReference>
<dbReference type="Gene3D" id="1.10.3720.10">
    <property type="entry name" value="MetI-like"/>
    <property type="match status" value="1"/>
</dbReference>